<feature type="transmembrane region" description="Helical" evidence="6">
    <location>
        <begin position="505"/>
        <end position="524"/>
    </location>
</feature>
<feature type="transmembrane region" description="Helical" evidence="6">
    <location>
        <begin position="218"/>
        <end position="241"/>
    </location>
</feature>
<gene>
    <name evidence="7" type="ORF">CANTEDRAFT_131368</name>
</gene>
<dbReference type="PIRSF" id="PIRSF006060">
    <property type="entry name" value="AA_transporter"/>
    <property type="match status" value="1"/>
</dbReference>
<dbReference type="Proteomes" id="UP000000707">
    <property type="component" value="Unassembled WGS sequence"/>
</dbReference>
<evidence type="ECO:0000256" key="5">
    <source>
        <dbReference type="ARBA" id="ARBA00023136"/>
    </source>
</evidence>
<feature type="transmembrane region" description="Helical" evidence="6">
    <location>
        <begin position="64"/>
        <end position="85"/>
    </location>
</feature>
<proteinExistence type="predicted"/>
<feature type="transmembrane region" description="Helical" evidence="6">
    <location>
        <begin position="463"/>
        <end position="485"/>
    </location>
</feature>
<feature type="transmembrane region" description="Helical" evidence="6">
    <location>
        <begin position="293"/>
        <end position="318"/>
    </location>
</feature>
<keyword evidence="2" id="KW-0813">Transport</keyword>
<dbReference type="Gene3D" id="1.20.1740.10">
    <property type="entry name" value="Amino acid/polyamine transporter I"/>
    <property type="match status" value="1"/>
</dbReference>
<keyword evidence="3 6" id="KW-0812">Transmembrane</keyword>
<feature type="transmembrane region" description="Helical" evidence="6">
    <location>
        <begin position="261"/>
        <end position="281"/>
    </location>
</feature>
<dbReference type="AlphaFoldDB" id="G3B9J0"/>
<dbReference type="OrthoDB" id="4476201at2759"/>
<evidence type="ECO:0000313" key="8">
    <source>
        <dbReference type="Proteomes" id="UP000000707"/>
    </source>
</evidence>
<dbReference type="eggNOG" id="KOG1289">
    <property type="taxonomic scope" value="Eukaryota"/>
</dbReference>
<dbReference type="Pfam" id="PF13520">
    <property type="entry name" value="AA_permease_2"/>
    <property type="match status" value="1"/>
</dbReference>
<reference evidence="7 8" key="1">
    <citation type="journal article" date="2011" name="Proc. Natl. Acad. Sci. U.S.A.">
        <title>Comparative genomics of xylose-fermenting fungi for enhanced biofuel production.</title>
        <authorList>
            <person name="Wohlbach D.J."/>
            <person name="Kuo A."/>
            <person name="Sato T.K."/>
            <person name="Potts K.M."/>
            <person name="Salamov A.A."/>
            <person name="LaButti K.M."/>
            <person name="Sun H."/>
            <person name="Clum A."/>
            <person name="Pangilinan J.L."/>
            <person name="Lindquist E.A."/>
            <person name="Lucas S."/>
            <person name="Lapidus A."/>
            <person name="Jin M."/>
            <person name="Gunawan C."/>
            <person name="Balan V."/>
            <person name="Dale B.E."/>
            <person name="Jeffries T.W."/>
            <person name="Zinkel R."/>
            <person name="Barry K.W."/>
            <person name="Grigoriev I.V."/>
            <person name="Gasch A.P."/>
        </authorList>
    </citation>
    <scope>NUCLEOTIDE SEQUENCE [LARGE SCALE GENOMIC DNA]</scope>
    <source>
        <strain evidence="8">ATCC 10573 / BCRC 21748 / CBS 615 / JCM 9827 / NBRC 10315 / NRRL Y-1498 / VKM Y-70</strain>
    </source>
</reference>
<feature type="transmembrane region" description="Helical" evidence="6">
    <location>
        <begin position="142"/>
        <end position="166"/>
    </location>
</feature>
<feature type="transmembrane region" description="Helical" evidence="6">
    <location>
        <begin position="186"/>
        <end position="206"/>
    </location>
</feature>
<dbReference type="InterPro" id="IPR002293">
    <property type="entry name" value="AA/rel_permease1"/>
</dbReference>
<name>G3B9J0_CANTC</name>
<dbReference type="KEGG" id="cten:18249519"/>
<keyword evidence="8" id="KW-1185">Reference proteome</keyword>
<dbReference type="RefSeq" id="XP_006688069.1">
    <property type="nucleotide sequence ID" value="XM_006688006.1"/>
</dbReference>
<sequence length="562" mass="60586">MNKLKSTTSYGLEAIASRTEDHIHKILSNKSEIRDVDAKEAANDEDLLAQIGYKQELNRSYSTLQVFGIAYSIMGLLPSIVSTLAIGLEGGPASLVWGWFVAGLFILSIGISMSILSSAIPTSGGLFYWTNYYCPDSLRVPLSFVIGCSNSLALCGGLCSINYGFAFEVLAAVYINKDGDFNITNGKLYGVFAACTVSHVIICCLTTGHSAKMQLFSIIINTFVIVLFFIAVPIGAAGHGFNDAAYIFGRIENARTWSKGWSFMLSWMPAVWTIGAFDSCLHMSEEASNASKSIPVGINGSITVCWLVGWCICIVFAACIKDGDVEAVLGSASGSAGAQIIYDALGKEWAVAFMSLIAFAQYLMGSSILIAASRQIWAFARDDGLPLVHRLVKKVNPTVKVPVNATIFGGCLSLILGLLILINATAANALFSLAVTGNYLAWGMPVLLVLLPYGANKFHPGPFYFGTTATTVIHITTVVWIVYIIVMSMFPDSKVVDKGDMNYTVAINGGIWLLSIIYYFVYGYREYSGPKSNLNETPTEGIDFSGTDSDVHNADVVVEDKV</sequence>
<evidence type="ECO:0000256" key="1">
    <source>
        <dbReference type="ARBA" id="ARBA00004141"/>
    </source>
</evidence>
<dbReference type="GO" id="GO:0022857">
    <property type="term" value="F:transmembrane transporter activity"/>
    <property type="evidence" value="ECO:0007669"/>
    <property type="project" value="InterPro"/>
</dbReference>
<keyword evidence="5 6" id="KW-0472">Membrane</keyword>
<protein>
    <recommendedName>
        <fullName evidence="9">Amino acid transporter</fullName>
    </recommendedName>
</protein>
<dbReference type="GO" id="GO:0016020">
    <property type="term" value="C:membrane"/>
    <property type="evidence" value="ECO:0007669"/>
    <property type="project" value="UniProtKB-SubCell"/>
</dbReference>
<evidence type="ECO:0000313" key="7">
    <source>
        <dbReference type="EMBL" id="EGV61899.1"/>
    </source>
</evidence>
<feature type="transmembrane region" description="Helical" evidence="6">
    <location>
        <begin position="349"/>
        <end position="372"/>
    </location>
</feature>
<dbReference type="PANTHER" id="PTHR45649:SF6">
    <property type="entry name" value="GABA-SPECIFIC PERMEASE"/>
    <property type="match status" value="1"/>
</dbReference>
<feature type="transmembrane region" description="Helical" evidence="6">
    <location>
        <begin position="97"/>
        <end position="130"/>
    </location>
</feature>
<evidence type="ECO:0000256" key="6">
    <source>
        <dbReference type="SAM" id="Phobius"/>
    </source>
</evidence>
<dbReference type="PANTHER" id="PTHR45649">
    <property type="entry name" value="AMINO-ACID PERMEASE BAT1"/>
    <property type="match status" value="1"/>
</dbReference>
<comment type="subcellular location">
    <subcellularLocation>
        <location evidence="1">Membrane</location>
        <topology evidence="1">Multi-pass membrane protein</topology>
    </subcellularLocation>
</comment>
<feature type="transmembrane region" description="Helical" evidence="6">
    <location>
        <begin position="430"/>
        <end position="451"/>
    </location>
</feature>
<evidence type="ECO:0000256" key="3">
    <source>
        <dbReference type="ARBA" id="ARBA00022692"/>
    </source>
</evidence>
<evidence type="ECO:0000256" key="4">
    <source>
        <dbReference type="ARBA" id="ARBA00022989"/>
    </source>
</evidence>
<evidence type="ECO:0008006" key="9">
    <source>
        <dbReference type="Google" id="ProtNLM"/>
    </source>
</evidence>
<organism evidence="8">
    <name type="scientific">Candida tenuis (strain ATCC 10573 / BCRC 21748 / CBS 615 / JCM 9827 / NBRC 10315 / NRRL Y-1498 / VKM Y-70)</name>
    <name type="common">Yeast</name>
    <name type="synonym">Yamadazyma tenuis</name>
    <dbReference type="NCBI Taxonomy" id="590646"/>
    <lineage>
        <taxon>Eukaryota</taxon>
        <taxon>Fungi</taxon>
        <taxon>Dikarya</taxon>
        <taxon>Ascomycota</taxon>
        <taxon>Saccharomycotina</taxon>
        <taxon>Pichiomycetes</taxon>
        <taxon>Debaryomycetaceae</taxon>
        <taxon>Yamadazyma</taxon>
    </lineage>
</organism>
<evidence type="ECO:0000256" key="2">
    <source>
        <dbReference type="ARBA" id="ARBA00022448"/>
    </source>
</evidence>
<feature type="transmembrane region" description="Helical" evidence="6">
    <location>
        <begin position="403"/>
        <end position="424"/>
    </location>
</feature>
<dbReference type="GeneID" id="18249519"/>
<keyword evidence="4 6" id="KW-1133">Transmembrane helix</keyword>
<dbReference type="EMBL" id="GL996527">
    <property type="protein sequence ID" value="EGV61899.1"/>
    <property type="molecule type" value="Genomic_DNA"/>
</dbReference>
<accession>G3B9J0</accession>